<feature type="domain" description="Receptor ligand binding region" evidence="9">
    <location>
        <begin position="17"/>
        <end position="313"/>
    </location>
</feature>
<evidence type="ECO:0000256" key="1">
    <source>
        <dbReference type="ARBA" id="ARBA00004141"/>
    </source>
</evidence>
<dbReference type="PANTHER" id="PTHR46967">
    <property type="entry name" value="INSULIN-LIKE GROWTH FACTOR BINDING PROTEIN,N-TERMINAL"/>
    <property type="match status" value="1"/>
</dbReference>
<dbReference type="InterPro" id="IPR028082">
    <property type="entry name" value="Peripla_BP_I"/>
</dbReference>
<dbReference type="InterPro" id="IPR009030">
    <property type="entry name" value="Growth_fac_rcpt_cys_sf"/>
</dbReference>
<feature type="compositionally biased region" description="Polar residues" evidence="7">
    <location>
        <begin position="1040"/>
        <end position="1050"/>
    </location>
</feature>
<feature type="transmembrane region" description="Helical" evidence="8">
    <location>
        <begin position="787"/>
        <end position="807"/>
    </location>
</feature>
<organism evidence="12 13">
    <name type="scientific">Symbiodinium natans</name>
    <dbReference type="NCBI Taxonomy" id="878477"/>
    <lineage>
        <taxon>Eukaryota</taxon>
        <taxon>Sar</taxon>
        <taxon>Alveolata</taxon>
        <taxon>Dinophyceae</taxon>
        <taxon>Suessiales</taxon>
        <taxon>Symbiodiniaceae</taxon>
        <taxon>Symbiodinium</taxon>
    </lineage>
</organism>
<dbReference type="SUPFAM" id="SSF53822">
    <property type="entry name" value="Periplasmic binding protein-like I"/>
    <property type="match status" value="1"/>
</dbReference>
<evidence type="ECO:0000259" key="11">
    <source>
        <dbReference type="Pfam" id="PF07699"/>
    </source>
</evidence>
<dbReference type="PANTHER" id="PTHR46967:SF2">
    <property type="entry name" value="SUSHI, VON WILLEBRAND FACTOR TYPE A, EGF AND PENTRAXIN DOMAIN-CONTAINING PROTEIN 1-LIKE"/>
    <property type="match status" value="1"/>
</dbReference>
<dbReference type="InterPro" id="IPR001828">
    <property type="entry name" value="ANF_lig-bd_rcpt"/>
</dbReference>
<dbReference type="Gene3D" id="2.10.50.10">
    <property type="entry name" value="Tumor Necrosis Factor Receptor, subunit A, domain 2"/>
    <property type="match status" value="2"/>
</dbReference>
<feature type="domain" description="Tyrosine-protein kinase ephrin type A/B receptor-like" evidence="11">
    <location>
        <begin position="415"/>
        <end position="462"/>
    </location>
</feature>
<evidence type="ECO:0000256" key="2">
    <source>
        <dbReference type="ARBA" id="ARBA00022692"/>
    </source>
</evidence>
<reference evidence="12" key="1">
    <citation type="submission" date="2021-02" db="EMBL/GenBank/DDBJ databases">
        <authorList>
            <person name="Dougan E. K."/>
            <person name="Rhodes N."/>
            <person name="Thang M."/>
            <person name="Chan C."/>
        </authorList>
    </citation>
    <scope>NUCLEOTIDE SEQUENCE</scope>
</reference>
<dbReference type="Pfam" id="PF01094">
    <property type="entry name" value="ANF_receptor"/>
    <property type="match status" value="1"/>
</dbReference>
<keyword evidence="5" id="KW-0675">Receptor</keyword>
<feature type="transmembrane region" description="Helical" evidence="8">
    <location>
        <begin position="736"/>
        <end position="759"/>
    </location>
</feature>
<keyword evidence="2 8" id="KW-0812">Transmembrane</keyword>
<dbReference type="InterPro" id="IPR000337">
    <property type="entry name" value="GPCR_3"/>
</dbReference>
<dbReference type="OrthoDB" id="413581at2759"/>
<feature type="transmembrane region" description="Helical" evidence="8">
    <location>
        <begin position="650"/>
        <end position="674"/>
    </location>
</feature>
<feature type="compositionally biased region" description="Basic and acidic residues" evidence="7">
    <location>
        <begin position="1009"/>
        <end position="1020"/>
    </location>
</feature>
<dbReference type="GO" id="GO:0004930">
    <property type="term" value="F:G protein-coupled receptor activity"/>
    <property type="evidence" value="ECO:0007669"/>
    <property type="project" value="InterPro"/>
</dbReference>
<gene>
    <name evidence="12" type="primary">SCUBE2</name>
    <name evidence="12" type="ORF">SNAT2548_LOCUS18856</name>
</gene>
<dbReference type="CDD" id="cd00185">
    <property type="entry name" value="TNFRSF"/>
    <property type="match status" value="1"/>
</dbReference>
<dbReference type="Pfam" id="PF06011">
    <property type="entry name" value="TRP"/>
    <property type="match status" value="1"/>
</dbReference>
<evidence type="ECO:0000313" key="12">
    <source>
        <dbReference type="EMBL" id="CAE7355134.1"/>
    </source>
</evidence>
<keyword evidence="13" id="KW-1185">Reference proteome</keyword>
<comment type="caution">
    <text evidence="12">The sequence shown here is derived from an EMBL/GenBank/DDBJ whole genome shotgun (WGS) entry which is preliminary data.</text>
</comment>
<evidence type="ECO:0000313" key="13">
    <source>
        <dbReference type="Proteomes" id="UP000604046"/>
    </source>
</evidence>
<feature type="transmembrane region" description="Helical" evidence="8">
    <location>
        <begin position="617"/>
        <end position="638"/>
    </location>
</feature>
<dbReference type="PRINTS" id="PR01176">
    <property type="entry name" value="GABABRECEPTR"/>
</dbReference>
<evidence type="ECO:0000256" key="7">
    <source>
        <dbReference type="SAM" id="MobiDB-lite"/>
    </source>
</evidence>
<dbReference type="SMART" id="SM01411">
    <property type="entry name" value="Ephrin_rec_like"/>
    <property type="match status" value="2"/>
</dbReference>
<protein>
    <submittedName>
        <fullName evidence="12">SCUBE2 protein</fullName>
    </submittedName>
</protein>
<evidence type="ECO:0000256" key="4">
    <source>
        <dbReference type="ARBA" id="ARBA00023136"/>
    </source>
</evidence>
<feature type="region of interest" description="Disordered" evidence="7">
    <location>
        <begin position="1004"/>
        <end position="1050"/>
    </location>
</feature>
<evidence type="ECO:0000259" key="10">
    <source>
        <dbReference type="Pfam" id="PF06011"/>
    </source>
</evidence>
<dbReference type="InterPro" id="IPR010308">
    <property type="entry name" value="TRP_C"/>
</dbReference>
<keyword evidence="4 8" id="KW-0472">Membrane</keyword>
<keyword evidence="6" id="KW-0325">Glycoprotein</keyword>
<evidence type="ECO:0000259" key="9">
    <source>
        <dbReference type="Pfam" id="PF01094"/>
    </source>
</evidence>
<dbReference type="Pfam" id="PF07699">
    <property type="entry name" value="Ephrin_rec_like"/>
    <property type="match status" value="2"/>
</dbReference>
<evidence type="ECO:0000256" key="8">
    <source>
        <dbReference type="SAM" id="Phobius"/>
    </source>
</evidence>
<dbReference type="EMBL" id="CAJNDS010002157">
    <property type="protein sequence ID" value="CAE7355134.1"/>
    <property type="molecule type" value="Genomic_DNA"/>
</dbReference>
<dbReference type="GO" id="GO:0016020">
    <property type="term" value="C:membrane"/>
    <property type="evidence" value="ECO:0007669"/>
    <property type="project" value="UniProtKB-SubCell"/>
</dbReference>
<dbReference type="SUPFAM" id="SSF57184">
    <property type="entry name" value="Growth factor receptor domain"/>
    <property type="match status" value="1"/>
</dbReference>
<feature type="domain" description="TRP C-terminal" evidence="10">
    <location>
        <begin position="768"/>
        <end position="897"/>
    </location>
</feature>
<dbReference type="AlphaFoldDB" id="A0A812Q2R2"/>
<name>A0A812Q2R2_9DINO</name>
<dbReference type="PRINTS" id="PR00248">
    <property type="entry name" value="GPCRMGR"/>
</dbReference>
<feature type="transmembrane region" description="Helical" evidence="8">
    <location>
        <begin position="813"/>
        <end position="834"/>
    </location>
</feature>
<proteinExistence type="predicted"/>
<dbReference type="Proteomes" id="UP000604046">
    <property type="component" value="Unassembled WGS sequence"/>
</dbReference>
<evidence type="ECO:0000256" key="6">
    <source>
        <dbReference type="ARBA" id="ARBA00023180"/>
    </source>
</evidence>
<comment type="subcellular location">
    <subcellularLocation>
        <location evidence="1">Membrane</location>
        <topology evidence="1">Multi-pass membrane protein</topology>
    </subcellularLocation>
</comment>
<sequence length="1050" mass="113737">MISFVSKRESLMGLEKHAILGDSCSQACAAVADAARLFKVLMVSPGCDSPSLSDRARYPYFTRMTPSDRFKVTAIYEVMKLFSFHRVGVMDGPFYTAGAKAFFLELLQRDLDAGSYDWTVLFDHTVNTFEDAVSAADEVKMRDSRINLMVLPEYIGMWVLCQFYLREMLPPDYVWFVAAFGNWVNGVTAVVAGTPECPCTASQLARVSGGLMISGRSPIQSTNDVHGLSGSRLADVSNYYNSACQQFGNGQGACDVVWTGYFYDGLWHLVALLHTYLIQQNHSVADLGTASSRSALYELSLQQDYIGLTGRVRQFNSIEPTTIPSSHGDRDGVQLIRQITGGTGNEFSDLAYRTGDGVWWLQDLQWSPFDNGKVVPCSSGTCLFGDAFVPPDRISQCHAGSVFSVRMGCVDCDVGKYAAAGMAACEPCDVGTFTNQTGRASCHPCSTGTFNNVLGAEGCDECGQGFYANETESTSCTKCPIGQYGPQKGLARCADCPPGRTTGFSGAVDEEACQCQGELYQGQCVVCSFVDRYEAGQCLQCAEGLDCDGSSAATVQPGYYTDPSAPFDVYKCLPQEFCPGGLPGACAGGREGVPCTQCPEGTAWGTGACESCTSLNLAGWLTAGVAGMLTIPVLYYMMNLKQTAKATTMLATSCALAMTISMLQNVGIVGYISFSWPPELQWMFDLMSFFTLDLQAVGFDCVALSPMMCYTHPNGKSGMLEHNGIFCFESAEHTPMFLAGLALLCGMVGFYALAIWATIVAPSKAASGNTWFLAATKFLLFRFRSDYWWFGTFMLPRGLMLSLSIVAAGDSPYVQMLLIVSVMLGYMIVQLMTWPWKLPALNAFDATISTALIMMMAILGAFAPDLSSGIQQRLTSAVLGIVLFLNLIVFLMLCVTVASLVRIQAMGGSEESVLLALGKIPKPATLSEKLHLLCRRIEELGEHNLAKVLKNLSIYDLRMAAQIVTAIGSEVGEKRLVLSRRSQLMSTNSFPDLQAIQKLATEMESVEGSDAHHQMSEKRSLPRSVESDVPAPIVEESGNPLAQETKSAFL</sequence>
<feature type="transmembrane region" description="Helical" evidence="8">
    <location>
        <begin position="876"/>
        <end position="901"/>
    </location>
</feature>
<dbReference type="Gene3D" id="3.40.50.2300">
    <property type="match status" value="2"/>
</dbReference>
<feature type="domain" description="Tyrosine-protein kinase ephrin type A/B receptor-like" evidence="11">
    <location>
        <begin position="465"/>
        <end position="513"/>
    </location>
</feature>
<evidence type="ECO:0000256" key="3">
    <source>
        <dbReference type="ARBA" id="ARBA00022989"/>
    </source>
</evidence>
<accession>A0A812Q2R2</accession>
<evidence type="ECO:0000256" key="5">
    <source>
        <dbReference type="ARBA" id="ARBA00023170"/>
    </source>
</evidence>
<dbReference type="InterPro" id="IPR011641">
    <property type="entry name" value="Tyr-kin_ephrin_A/B_rcpt-like"/>
</dbReference>
<feature type="transmembrane region" description="Helical" evidence="8">
    <location>
        <begin position="846"/>
        <end position="864"/>
    </location>
</feature>
<keyword evidence="3 8" id="KW-1133">Transmembrane helix</keyword>